<gene>
    <name evidence="1" type="ORF">MNB_SV-6-1842</name>
</gene>
<reference evidence="1" key="1">
    <citation type="submission" date="2016-10" db="EMBL/GenBank/DDBJ databases">
        <authorList>
            <person name="de Groot N.N."/>
        </authorList>
    </citation>
    <scope>NUCLEOTIDE SEQUENCE</scope>
</reference>
<sequence length="115" mass="13343">MAIFSSIPYNNYSKNNLPHYEGFYASIVYVYLQSLGLDIIGEDVTNRGRIDLTVKIDNLIYIIEFKVGKGNALAQIKAKDYAQKYMNEDKDIYLVGINFDEEKRNISGFEWERVE</sequence>
<evidence type="ECO:0000313" key="1">
    <source>
        <dbReference type="EMBL" id="SFV60390.1"/>
    </source>
</evidence>
<dbReference type="Pfam" id="PF08011">
    <property type="entry name" value="PDDEXK_9"/>
    <property type="match status" value="1"/>
</dbReference>
<organism evidence="1">
    <name type="scientific">hydrothermal vent metagenome</name>
    <dbReference type="NCBI Taxonomy" id="652676"/>
    <lineage>
        <taxon>unclassified sequences</taxon>
        <taxon>metagenomes</taxon>
        <taxon>ecological metagenomes</taxon>
    </lineage>
</organism>
<proteinExistence type="predicted"/>
<accession>A0A1W1C3G9</accession>
<dbReference type="InterPro" id="IPR012547">
    <property type="entry name" value="PDDEXK_9"/>
</dbReference>
<evidence type="ECO:0008006" key="2">
    <source>
        <dbReference type="Google" id="ProtNLM"/>
    </source>
</evidence>
<dbReference type="AlphaFoldDB" id="A0A1W1C3G9"/>
<protein>
    <recommendedName>
        <fullName evidence="2">PD-(D/E)XK nuclease superfamily protein</fullName>
    </recommendedName>
</protein>
<dbReference type="EMBL" id="FPHC01000061">
    <property type="protein sequence ID" value="SFV60390.1"/>
    <property type="molecule type" value="Genomic_DNA"/>
</dbReference>
<name>A0A1W1C3G9_9ZZZZ</name>